<dbReference type="PRINTS" id="PR00080">
    <property type="entry name" value="SDRFAMILY"/>
</dbReference>
<reference evidence="4" key="1">
    <citation type="submission" date="2023-06" db="EMBL/GenBank/DDBJ databases">
        <title>Multi-omics analyses reveal the molecular pathogenesis toolkit of Lasiodiplodia hormozganensis, a cross-kingdom pathogen.</title>
        <authorList>
            <person name="Felix C."/>
            <person name="Meneses R."/>
            <person name="Goncalves M.F.M."/>
            <person name="Tilleman L."/>
            <person name="Duarte A.S."/>
            <person name="Jorrin-Novo J.V."/>
            <person name="Van De Peer Y."/>
            <person name="Deforce D."/>
            <person name="Van Nieuwerburgh F."/>
            <person name="Esteves A.C."/>
            <person name="Alves A."/>
        </authorList>
    </citation>
    <scope>NUCLEOTIDE SEQUENCE</scope>
    <source>
        <strain evidence="4">CBS 339.90</strain>
    </source>
</reference>
<name>A0AA39TH35_9PEZI</name>
<dbReference type="PANTHER" id="PTHR44196">
    <property type="entry name" value="DEHYDROGENASE/REDUCTASE SDR FAMILY MEMBER 7B"/>
    <property type="match status" value="1"/>
</dbReference>
<accession>A0AA39TH35</accession>
<evidence type="ECO:0000256" key="2">
    <source>
        <dbReference type="ARBA" id="ARBA00023002"/>
    </source>
</evidence>
<comment type="caution">
    <text evidence="4">The sequence shown here is derived from an EMBL/GenBank/DDBJ whole genome shotgun (WGS) entry which is preliminary data.</text>
</comment>
<gene>
    <name evidence="4" type="primary">andI_0</name>
    <name evidence="4" type="ORF">DIS24_g12032</name>
</gene>
<evidence type="ECO:0000256" key="3">
    <source>
        <dbReference type="RuleBase" id="RU000363"/>
    </source>
</evidence>
<dbReference type="SUPFAM" id="SSF51735">
    <property type="entry name" value="NAD(P)-binding Rossmann-fold domains"/>
    <property type="match status" value="1"/>
</dbReference>
<dbReference type="InterPro" id="IPR002347">
    <property type="entry name" value="SDR_fam"/>
</dbReference>
<keyword evidence="2" id="KW-0560">Oxidoreductase</keyword>
<dbReference type="EMBL" id="JAUJDW010000216">
    <property type="protein sequence ID" value="KAK0610732.1"/>
    <property type="molecule type" value="Genomic_DNA"/>
</dbReference>
<comment type="similarity">
    <text evidence="1 3">Belongs to the short-chain dehydrogenases/reductases (SDR) family.</text>
</comment>
<keyword evidence="5" id="KW-1185">Reference proteome</keyword>
<dbReference type="GO" id="GO:0016020">
    <property type="term" value="C:membrane"/>
    <property type="evidence" value="ECO:0007669"/>
    <property type="project" value="TreeGrafter"/>
</dbReference>
<sequence length="303" mass="32702">MSVTSGQTLWSNGFNFTERIHRDTYPYINPMKADLSGRAVFITGASRGIERATALSFARAGASFIGIGARSATELQSLEDDIKGEAKKAGRGAPLVYRATLDVTDIASSEAAAKGTCEAFGGRLDVLINNAGYMDRLAPLADSDPDDWWRTWEINIRGIYLVTRAFLPLMLATPGGLKTVVSLSSLGAHTLAVGGTAYNSSKLALLRFSEILNVEYGAQGVLAFCVNPGGIETDMSRALDESTAKAYLTDSIELPANSIVFLVQERREWLAGRYISCTWGMEDLLAKQTSIADQDLVKVRMAV</sequence>
<dbReference type="Pfam" id="PF00106">
    <property type="entry name" value="adh_short"/>
    <property type="match status" value="1"/>
</dbReference>
<evidence type="ECO:0000313" key="4">
    <source>
        <dbReference type="EMBL" id="KAK0610732.1"/>
    </source>
</evidence>
<dbReference type="PANTHER" id="PTHR44196:SF1">
    <property type="entry name" value="DEHYDROGENASE_REDUCTASE SDR FAMILY MEMBER 7B"/>
    <property type="match status" value="1"/>
</dbReference>
<dbReference type="PRINTS" id="PR00081">
    <property type="entry name" value="GDHRDH"/>
</dbReference>
<dbReference type="AlphaFoldDB" id="A0AA39TH35"/>
<protein>
    <submittedName>
        <fullName evidence="4">Short chain dehydrogenase andI</fullName>
    </submittedName>
</protein>
<proteinExistence type="inferred from homology"/>
<dbReference type="InterPro" id="IPR036291">
    <property type="entry name" value="NAD(P)-bd_dom_sf"/>
</dbReference>
<dbReference type="CDD" id="cd05233">
    <property type="entry name" value="SDR_c"/>
    <property type="match status" value="1"/>
</dbReference>
<dbReference type="GO" id="GO:0016491">
    <property type="term" value="F:oxidoreductase activity"/>
    <property type="evidence" value="ECO:0007669"/>
    <property type="project" value="UniProtKB-KW"/>
</dbReference>
<dbReference type="Proteomes" id="UP001175001">
    <property type="component" value="Unassembled WGS sequence"/>
</dbReference>
<organism evidence="4 5">
    <name type="scientific">Lasiodiplodia hormozganensis</name>
    <dbReference type="NCBI Taxonomy" id="869390"/>
    <lineage>
        <taxon>Eukaryota</taxon>
        <taxon>Fungi</taxon>
        <taxon>Dikarya</taxon>
        <taxon>Ascomycota</taxon>
        <taxon>Pezizomycotina</taxon>
        <taxon>Dothideomycetes</taxon>
        <taxon>Dothideomycetes incertae sedis</taxon>
        <taxon>Botryosphaeriales</taxon>
        <taxon>Botryosphaeriaceae</taxon>
        <taxon>Lasiodiplodia</taxon>
    </lineage>
</organism>
<evidence type="ECO:0000256" key="1">
    <source>
        <dbReference type="ARBA" id="ARBA00006484"/>
    </source>
</evidence>
<evidence type="ECO:0000313" key="5">
    <source>
        <dbReference type="Proteomes" id="UP001175001"/>
    </source>
</evidence>
<dbReference type="Gene3D" id="3.40.50.720">
    <property type="entry name" value="NAD(P)-binding Rossmann-like Domain"/>
    <property type="match status" value="1"/>
</dbReference>